<gene>
    <name evidence="1" type="ORF">CCHR01_07526</name>
</gene>
<proteinExistence type="predicted"/>
<dbReference type="EMBL" id="JAQOWY010000133">
    <property type="protein sequence ID" value="KAK1849878.1"/>
    <property type="molecule type" value="Genomic_DNA"/>
</dbReference>
<sequence length="134" mass="15083">MRRLKRPEILAVFWSSRMLFGGVGARYSHLGSEWWRVKRAPAALKENPQHDFPGSAWQEKHSSTATLRVGRNLLLSRWPAQVCCNIMSPAKDPSRFPAGDSDLRRSMPDMDIRRLCLASVTHGALLICPAPLMS</sequence>
<keyword evidence="2" id="KW-1185">Reference proteome</keyword>
<organism evidence="1 2">
    <name type="scientific">Colletotrichum chrysophilum</name>
    <dbReference type="NCBI Taxonomy" id="1836956"/>
    <lineage>
        <taxon>Eukaryota</taxon>
        <taxon>Fungi</taxon>
        <taxon>Dikarya</taxon>
        <taxon>Ascomycota</taxon>
        <taxon>Pezizomycotina</taxon>
        <taxon>Sordariomycetes</taxon>
        <taxon>Hypocreomycetidae</taxon>
        <taxon>Glomerellales</taxon>
        <taxon>Glomerellaceae</taxon>
        <taxon>Colletotrichum</taxon>
        <taxon>Colletotrichum gloeosporioides species complex</taxon>
    </lineage>
</organism>
<dbReference type="AlphaFoldDB" id="A0AAD9AK15"/>
<evidence type="ECO:0000313" key="2">
    <source>
        <dbReference type="Proteomes" id="UP001243330"/>
    </source>
</evidence>
<protein>
    <submittedName>
        <fullName evidence="1">Uncharacterized protein</fullName>
    </submittedName>
</protein>
<name>A0AAD9AK15_9PEZI</name>
<accession>A0AAD9AK15</accession>
<reference evidence="1" key="1">
    <citation type="submission" date="2023-01" db="EMBL/GenBank/DDBJ databases">
        <title>Colletotrichum chrysophilum M932 genome sequence.</title>
        <authorList>
            <person name="Baroncelli R."/>
        </authorList>
    </citation>
    <scope>NUCLEOTIDE SEQUENCE</scope>
    <source>
        <strain evidence="1">M932</strain>
    </source>
</reference>
<dbReference type="Proteomes" id="UP001243330">
    <property type="component" value="Unassembled WGS sequence"/>
</dbReference>
<evidence type="ECO:0000313" key="1">
    <source>
        <dbReference type="EMBL" id="KAK1849878.1"/>
    </source>
</evidence>
<comment type="caution">
    <text evidence="1">The sequence shown here is derived from an EMBL/GenBank/DDBJ whole genome shotgun (WGS) entry which is preliminary data.</text>
</comment>